<accession>A0ABS6BMG4</accession>
<evidence type="ECO:0000313" key="3">
    <source>
        <dbReference type="Proteomes" id="UP000776276"/>
    </source>
</evidence>
<evidence type="ECO:0000313" key="2">
    <source>
        <dbReference type="EMBL" id="MBU3079032.1"/>
    </source>
</evidence>
<gene>
    <name evidence="2" type="ORF">KOF26_14315</name>
</gene>
<reference evidence="2 3" key="1">
    <citation type="submission" date="2021-06" db="EMBL/GenBank/DDBJ databases">
        <title>Sphingomonas sp. XMGL2, whole genome shotgun sequencing project.</title>
        <authorList>
            <person name="Zhao G."/>
            <person name="Shen L."/>
        </authorList>
    </citation>
    <scope>NUCLEOTIDE SEQUENCE [LARGE SCALE GENOMIC DNA]</scope>
    <source>
        <strain evidence="2 3">XMGL2</strain>
    </source>
</reference>
<evidence type="ECO:0000259" key="1">
    <source>
        <dbReference type="Pfam" id="PF12146"/>
    </source>
</evidence>
<dbReference type="EMBL" id="JAHKRT010000008">
    <property type="protein sequence ID" value="MBU3079032.1"/>
    <property type="molecule type" value="Genomic_DNA"/>
</dbReference>
<dbReference type="Pfam" id="PF12146">
    <property type="entry name" value="Hydrolase_4"/>
    <property type="match status" value="1"/>
</dbReference>
<dbReference type="InterPro" id="IPR051044">
    <property type="entry name" value="MAG_DAG_Lipase"/>
</dbReference>
<feature type="domain" description="Serine aminopeptidase S33" evidence="1">
    <location>
        <begin position="43"/>
        <end position="289"/>
    </location>
</feature>
<keyword evidence="2" id="KW-0378">Hydrolase</keyword>
<keyword evidence="3" id="KW-1185">Reference proteome</keyword>
<dbReference type="InterPro" id="IPR022742">
    <property type="entry name" value="Hydrolase_4"/>
</dbReference>
<protein>
    <submittedName>
        <fullName evidence="2">Alpha/beta hydrolase</fullName>
    </submittedName>
</protein>
<dbReference type="Proteomes" id="UP000776276">
    <property type="component" value="Unassembled WGS sequence"/>
</dbReference>
<proteinExistence type="predicted"/>
<name>A0ABS6BMG4_9SPHN</name>
<dbReference type="PANTHER" id="PTHR11614">
    <property type="entry name" value="PHOSPHOLIPASE-RELATED"/>
    <property type="match status" value="1"/>
</dbReference>
<sequence length="310" mass="33716">MNAPPPPPFDRRAIPAGFRLGNWAAADGWPHRRFDWPADAEARPRGSLLYASGRADFVEKYLEALEHWHRRGWSISGFDWRGQGGSGRIVPGLAGSHLASFEPLVEDLAGFAEQWRRDTPGPHVVIGHSMGGHLVLRALAERRIHADAVVLTAPMIGLAAPRIGRLIAFLAGLFGMTMRPIASDLEPGQKQPRLTSSIERFADAEWWKQSQPELGSGVPTWGWVHAAYDSIARLRRPGLLEGITTPVLMISSATDRLVSNAAMARAAKRIPGARLVPSAGAHEILREADPIRLAALTAIDDFLDETAPAA</sequence>
<comment type="caution">
    <text evidence="2">The sequence shown here is derived from an EMBL/GenBank/DDBJ whole genome shotgun (WGS) entry which is preliminary data.</text>
</comment>
<organism evidence="2 3">
    <name type="scientific">Sphingomonas quercus</name>
    <dbReference type="NCBI Taxonomy" id="2842451"/>
    <lineage>
        <taxon>Bacteria</taxon>
        <taxon>Pseudomonadati</taxon>
        <taxon>Pseudomonadota</taxon>
        <taxon>Alphaproteobacteria</taxon>
        <taxon>Sphingomonadales</taxon>
        <taxon>Sphingomonadaceae</taxon>
        <taxon>Sphingomonas</taxon>
    </lineage>
</organism>
<dbReference type="GO" id="GO:0016787">
    <property type="term" value="F:hydrolase activity"/>
    <property type="evidence" value="ECO:0007669"/>
    <property type="project" value="UniProtKB-KW"/>
</dbReference>